<dbReference type="Pfam" id="PF22732">
    <property type="entry name" value="MSL3_chromo-like"/>
    <property type="match status" value="1"/>
</dbReference>
<dbReference type="GO" id="GO:0006355">
    <property type="term" value="P:regulation of DNA-templated transcription"/>
    <property type="evidence" value="ECO:0007669"/>
    <property type="project" value="InterPro"/>
</dbReference>
<dbReference type="Proteomes" id="UP000015105">
    <property type="component" value="Chromosome 2D"/>
</dbReference>
<reference evidence="3" key="1">
    <citation type="journal article" date="2014" name="Science">
        <title>Ancient hybridizations among the ancestral genomes of bread wheat.</title>
        <authorList>
            <consortium name="International Wheat Genome Sequencing Consortium,"/>
            <person name="Marcussen T."/>
            <person name="Sandve S.R."/>
            <person name="Heier L."/>
            <person name="Spannagl M."/>
            <person name="Pfeifer M."/>
            <person name="Jakobsen K.S."/>
            <person name="Wulff B.B."/>
            <person name="Steuernagel B."/>
            <person name="Mayer K.F."/>
            <person name="Olsen O.A."/>
        </authorList>
    </citation>
    <scope>NUCLEOTIDE SEQUENCE [LARGE SCALE GENOMIC DNA]</scope>
    <source>
        <strain evidence="3">cv. AL8/78</strain>
    </source>
</reference>
<dbReference type="SUPFAM" id="SSF54160">
    <property type="entry name" value="Chromo domain-like"/>
    <property type="match status" value="1"/>
</dbReference>
<reference evidence="3" key="2">
    <citation type="journal article" date="2017" name="Nat. Plants">
        <title>The Aegilops tauschii genome reveals multiple impacts of transposons.</title>
        <authorList>
            <person name="Zhao G."/>
            <person name="Zou C."/>
            <person name="Li K."/>
            <person name="Wang K."/>
            <person name="Li T."/>
            <person name="Gao L."/>
            <person name="Zhang X."/>
            <person name="Wang H."/>
            <person name="Yang Z."/>
            <person name="Liu X."/>
            <person name="Jiang W."/>
            <person name="Mao L."/>
            <person name="Kong X."/>
            <person name="Jiao Y."/>
            <person name="Jia J."/>
        </authorList>
    </citation>
    <scope>NUCLEOTIDE SEQUENCE [LARGE SCALE GENOMIC DNA]</scope>
    <source>
        <strain evidence="3">cv. AL8/78</strain>
    </source>
</reference>
<name>A0A453ACP2_AEGTS</name>
<dbReference type="Gramene" id="AET2Gv20071800.12">
    <property type="protein sequence ID" value="AET2Gv20071800.12"/>
    <property type="gene ID" value="AET2Gv20071800"/>
</dbReference>
<dbReference type="Gene3D" id="2.30.30.140">
    <property type="match status" value="1"/>
</dbReference>
<reference evidence="2" key="4">
    <citation type="submission" date="2019-03" db="UniProtKB">
        <authorList>
            <consortium name="EnsemblPlants"/>
        </authorList>
    </citation>
    <scope>IDENTIFICATION</scope>
</reference>
<reference evidence="2" key="3">
    <citation type="journal article" date="2017" name="Nature">
        <title>Genome sequence of the progenitor of the wheat D genome Aegilops tauschii.</title>
        <authorList>
            <person name="Luo M.C."/>
            <person name="Gu Y.Q."/>
            <person name="Puiu D."/>
            <person name="Wang H."/>
            <person name="Twardziok S.O."/>
            <person name="Deal K.R."/>
            <person name="Huo N."/>
            <person name="Zhu T."/>
            <person name="Wang L."/>
            <person name="Wang Y."/>
            <person name="McGuire P.E."/>
            <person name="Liu S."/>
            <person name="Long H."/>
            <person name="Ramasamy R.K."/>
            <person name="Rodriguez J.C."/>
            <person name="Van S.L."/>
            <person name="Yuan L."/>
            <person name="Wang Z."/>
            <person name="Xia Z."/>
            <person name="Xiao L."/>
            <person name="Anderson O.D."/>
            <person name="Ouyang S."/>
            <person name="Liang Y."/>
            <person name="Zimin A.V."/>
            <person name="Pertea G."/>
            <person name="Qi P."/>
            <person name="Bennetzen J.L."/>
            <person name="Dai X."/>
            <person name="Dawson M.W."/>
            <person name="Muller H.G."/>
            <person name="Kugler K."/>
            <person name="Rivarola-Duarte L."/>
            <person name="Spannagl M."/>
            <person name="Mayer K.F.X."/>
            <person name="Lu F.H."/>
            <person name="Bevan M.W."/>
            <person name="Leroy P."/>
            <person name="Li P."/>
            <person name="You F.M."/>
            <person name="Sun Q."/>
            <person name="Liu Z."/>
            <person name="Lyons E."/>
            <person name="Wicker T."/>
            <person name="Salzberg S.L."/>
            <person name="Devos K.M."/>
            <person name="Dvorak J."/>
        </authorList>
    </citation>
    <scope>NUCLEOTIDE SEQUENCE [LARGE SCALE GENOMIC DNA]</scope>
    <source>
        <strain evidence="2">cv. AL8/78</strain>
    </source>
</reference>
<proteinExistence type="predicted"/>
<dbReference type="InterPro" id="IPR016197">
    <property type="entry name" value="Chromo-like_dom_sf"/>
</dbReference>
<organism evidence="2 3">
    <name type="scientific">Aegilops tauschii subsp. strangulata</name>
    <name type="common">Goatgrass</name>
    <dbReference type="NCBI Taxonomy" id="200361"/>
    <lineage>
        <taxon>Eukaryota</taxon>
        <taxon>Viridiplantae</taxon>
        <taxon>Streptophyta</taxon>
        <taxon>Embryophyta</taxon>
        <taxon>Tracheophyta</taxon>
        <taxon>Spermatophyta</taxon>
        <taxon>Magnoliopsida</taxon>
        <taxon>Liliopsida</taxon>
        <taxon>Poales</taxon>
        <taxon>Poaceae</taxon>
        <taxon>BOP clade</taxon>
        <taxon>Pooideae</taxon>
        <taxon>Triticodae</taxon>
        <taxon>Triticeae</taxon>
        <taxon>Triticinae</taxon>
        <taxon>Aegilops</taxon>
    </lineage>
</organism>
<dbReference type="EnsemblPlants" id="AET2Gv20071800.12">
    <property type="protein sequence ID" value="AET2Gv20071800.12"/>
    <property type="gene ID" value="AET2Gv20071800"/>
</dbReference>
<dbReference type="GO" id="GO:0005634">
    <property type="term" value="C:nucleus"/>
    <property type="evidence" value="ECO:0007669"/>
    <property type="project" value="InterPro"/>
</dbReference>
<evidence type="ECO:0000259" key="1">
    <source>
        <dbReference type="Pfam" id="PF22732"/>
    </source>
</evidence>
<dbReference type="InterPro" id="IPR008676">
    <property type="entry name" value="MRG"/>
</dbReference>
<protein>
    <recommendedName>
        <fullName evidence="1">MSL3 chromodomain-like domain-containing protein</fullName>
    </recommendedName>
</protein>
<sequence length="47" mass="5575">GSAVSFTEGEKVLAYHGPLLYEAKVQKTENREDEWRYFVHYLGWNKK</sequence>
<dbReference type="InterPro" id="IPR053820">
    <property type="entry name" value="MSL3_chromo-like"/>
</dbReference>
<dbReference type="PANTHER" id="PTHR10880:SF15">
    <property type="entry name" value="MSL COMPLEX SUBUNIT 3"/>
    <property type="match status" value="1"/>
</dbReference>
<keyword evidence="3" id="KW-1185">Reference proteome</keyword>
<evidence type="ECO:0000313" key="3">
    <source>
        <dbReference type="Proteomes" id="UP000015105"/>
    </source>
</evidence>
<dbReference type="PANTHER" id="PTHR10880">
    <property type="entry name" value="MORTALITY FACTOR 4-LIKE PROTEIN"/>
    <property type="match status" value="1"/>
</dbReference>
<dbReference type="AlphaFoldDB" id="A0A453ACP2"/>
<reference evidence="2" key="5">
    <citation type="journal article" date="2021" name="G3 (Bethesda)">
        <title>Aegilops tauschii genome assembly Aet v5.0 features greater sequence contiguity and improved annotation.</title>
        <authorList>
            <person name="Wang L."/>
            <person name="Zhu T."/>
            <person name="Rodriguez J.C."/>
            <person name="Deal K.R."/>
            <person name="Dubcovsky J."/>
            <person name="McGuire P.E."/>
            <person name="Lux T."/>
            <person name="Spannagl M."/>
            <person name="Mayer K.F.X."/>
            <person name="Baldrich P."/>
            <person name="Meyers B.C."/>
            <person name="Huo N."/>
            <person name="Gu Y.Q."/>
            <person name="Zhou H."/>
            <person name="Devos K.M."/>
            <person name="Bennetzen J.L."/>
            <person name="Unver T."/>
            <person name="Budak H."/>
            <person name="Gulick P.J."/>
            <person name="Galiba G."/>
            <person name="Kalapos B."/>
            <person name="Nelson D.R."/>
            <person name="Li P."/>
            <person name="You F.M."/>
            <person name="Luo M.C."/>
            <person name="Dvorak J."/>
        </authorList>
    </citation>
    <scope>NUCLEOTIDE SEQUENCE [LARGE SCALE GENOMIC DNA]</scope>
    <source>
        <strain evidence="2">cv. AL8/78</strain>
    </source>
</reference>
<dbReference type="GO" id="GO:0006325">
    <property type="term" value="P:chromatin organization"/>
    <property type="evidence" value="ECO:0007669"/>
    <property type="project" value="InterPro"/>
</dbReference>
<feature type="domain" description="MSL3 chromodomain-like" evidence="1">
    <location>
        <begin position="6"/>
        <end position="47"/>
    </location>
</feature>
<dbReference type="GO" id="GO:0000123">
    <property type="term" value="C:histone acetyltransferase complex"/>
    <property type="evidence" value="ECO:0007669"/>
    <property type="project" value="TreeGrafter"/>
</dbReference>
<accession>A0A453ACP2</accession>
<evidence type="ECO:0000313" key="2">
    <source>
        <dbReference type="EnsemblPlants" id="AET2Gv20071800.12"/>
    </source>
</evidence>